<dbReference type="PANTHER" id="PTHR48250">
    <property type="entry name" value="CUTINASE 2-RELATED"/>
    <property type="match status" value="1"/>
</dbReference>
<comment type="catalytic activity">
    <reaction evidence="7">
        <text>cutin + H2O = cutin monomers.</text>
        <dbReference type="EC" id="3.1.1.74"/>
    </reaction>
</comment>
<evidence type="ECO:0000256" key="3">
    <source>
        <dbReference type="ARBA" id="ARBA00022487"/>
    </source>
</evidence>
<dbReference type="Gene3D" id="3.40.50.1820">
    <property type="entry name" value="alpha/beta hydrolase"/>
    <property type="match status" value="1"/>
</dbReference>
<feature type="active site" evidence="8">
    <location>
        <position position="219"/>
    </location>
</feature>
<evidence type="ECO:0000256" key="5">
    <source>
        <dbReference type="ARBA" id="ARBA00022801"/>
    </source>
</evidence>
<dbReference type="PRINTS" id="PR00129">
    <property type="entry name" value="CUTINASE"/>
</dbReference>
<feature type="signal peptide" evidence="10">
    <location>
        <begin position="1"/>
        <end position="18"/>
    </location>
</feature>
<protein>
    <recommendedName>
        <fullName evidence="2">cutinase</fullName>
        <ecNumber evidence="2">3.1.1.74</ecNumber>
    </recommendedName>
</protein>
<dbReference type="EMBL" id="ML220122">
    <property type="protein sequence ID" value="TGZ80869.1"/>
    <property type="molecule type" value="Genomic_DNA"/>
</dbReference>
<keyword evidence="6 9" id="KW-1015">Disulfide bond</keyword>
<gene>
    <name evidence="11" type="ORF">EX30DRAFT_341197</name>
</gene>
<evidence type="ECO:0000256" key="6">
    <source>
        <dbReference type="ARBA" id="ARBA00023157"/>
    </source>
</evidence>
<proteinExistence type="inferred from homology"/>
<feature type="disulfide bond" evidence="9">
    <location>
        <begin position="81"/>
        <end position="156"/>
    </location>
</feature>
<sequence length="250" mass="26137">MKFSLLASALALAQIAAAFPAPEKVSIDIDPKKLEAQFVKVRAEHKAATQGDVSVMGDIIKPGDGIPGAITTRNELIEGGCKPIIVIFARGTTEPGNVGDDVGPSFFDNLELLEPGRVLIQGVNNYPADIWGYLGGGSESGADDMAASVARAISQCPSSKIVLSGFSQGAQVTHKAAARMPTAHRSYVGAIVLFGDPNNGTPFPGVLNNNVLTFCNDGDLICDGWPIPTSDHSNYENDGPAAAKYVADRL</sequence>
<evidence type="ECO:0000256" key="1">
    <source>
        <dbReference type="ARBA" id="ARBA00007534"/>
    </source>
</evidence>
<comment type="similarity">
    <text evidence="1">Belongs to the cutinase family.</text>
</comment>
<evidence type="ECO:0000313" key="12">
    <source>
        <dbReference type="Proteomes" id="UP000298138"/>
    </source>
</evidence>
<feature type="chain" id="PRO_5020852011" description="cutinase" evidence="10">
    <location>
        <begin position="19"/>
        <end position="250"/>
    </location>
</feature>
<dbReference type="Pfam" id="PF01083">
    <property type="entry name" value="Cutinase"/>
    <property type="match status" value="1"/>
</dbReference>
<dbReference type="InParanoid" id="A0A4S2MW48"/>
<evidence type="ECO:0000256" key="10">
    <source>
        <dbReference type="SAM" id="SignalP"/>
    </source>
</evidence>
<feature type="disulfide bond" evidence="9">
    <location>
        <begin position="215"/>
        <end position="222"/>
    </location>
</feature>
<dbReference type="InterPro" id="IPR011150">
    <property type="entry name" value="Cutinase_monf"/>
</dbReference>
<dbReference type="OrthoDB" id="2975078at2759"/>
<dbReference type="SUPFAM" id="SSF53474">
    <property type="entry name" value="alpha/beta-Hydrolases"/>
    <property type="match status" value="1"/>
</dbReference>
<evidence type="ECO:0000256" key="4">
    <source>
        <dbReference type="ARBA" id="ARBA00022729"/>
    </source>
</evidence>
<evidence type="ECO:0000256" key="7">
    <source>
        <dbReference type="ARBA" id="ARBA00034045"/>
    </source>
</evidence>
<evidence type="ECO:0000256" key="8">
    <source>
        <dbReference type="PIRSR" id="PIRSR611150-1"/>
    </source>
</evidence>
<dbReference type="AlphaFoldDB" id="A0A4S2MW48"/>
<dbReference type="PANTHER" id="PTHR48250:SF2">
    <property type="entry name" value="CUTINASE"/>
    <property type="match status" value="1"/>
</dbReference>
<accession>A0A4S2MW48</accession>
<keyword evidence="12" id="KW-1185">Reference proteome</keyword>
<dbReference type="GO" id="GO:0005576">
    <property type="term" value="C:extracellular region"/>
    <property type="evidence" value="ECO:0007669"/>
    <property type="project" value="InterPro"/>
</dbReference>
<evidence type="ECO:0000256" key="2">
    <source>
        <dbReference type="ARBA" id="ARBA00013095"/>
    </source>
</evidence>
<dbReference type="GO" id="GO:0050525">
    <property type="term" value="F:cutinase activity"/>
    <property type="evidence" value="ECO:0007669"/>
    <property type="project" value="UniProtKB-EC"/>
</dbReference>
<keyword evidence="3" id="KW-0719">Serine esterase</keyword>
<dbReference type="GO" id="GO:0016052">
    <property type="term" value="P:carbohydrate catabolic process"/>
    <property type="evidence" value="ECO:0007669"/>
    <property type="project" value="TreeGrafter"/>
</dbReference>
<dbReference type="STRING" id="341454.A0A4S2MW48"/>
<dbReference type="InterPro" id="IPR000675">
    <property type="entry name" value="Cutinase/axe"/>
</dbReference>
<feature type="active site" description="Proton donor/acceptor" evidence="8">
    <location>
        <position position="232"/>
    </location>
</feature>
<keyword evidence="4 10" id="KW-0732">Signal</keyword>
<dbReference type="SMART" id="SM01110">
    <property type="entry name" value="Cutinase"/>
    <property type="match status" value="1"/>
</dbReference>
<dbReference type="InterPro" id="IPR029058">
    <property type="entry name" value="AB_hydrolase_fold"/>
</dbReference>
<feature type="active site" description="Nucleophile" evidence="8">
    <location>
        <position position="167"/>
    </location>
</feature>
<evidence type="ECO:0000313" key="11">
    <source>
        <dbReference type="EMBL" id="TGZ80869.1"/>
    </source>
</evidence>
<dbReference type="Proteomes" id="UP000298138">
    <property type="component" value="Unassembled WGS sequence"/>
</dbReference>
<name>A0A4S2MW48_9PEZI</name>
<keyword evidence="5" id="KW-0378">Hydrolase</keyword>
<reference evidence="11 12" key="1">
    <citation type="submission" date="2019-04" db="EMBL/GenBank/DDBJ databases">
        <title>Comparative genomics and transcriptomics to analyze fruiting body development in filamentous ascomycetes.</title>
        <authorList>
            <consortium name="DOE Joint Genome Institute"/>
            <person name="Lutkenhaus R."/>
            <person name="Traeger S."/>
            <person name="Breuer J."/>
            <person name="Kuo A."/>
            <person name="Lipzen A."/>
            <person name="Pangilinan J."/>
            <person name="Dilworth D."/>
            <person name="Sandor L."/>
            <person name="Poggeler S."/>
            <person name="Barry K."/>
            <person name="Grigoriev I.V."/>
            <person name="Nowrousian M."/>
        </authorList>
    </citation>
    <scope>NUCLEOTIDE SEQUENCE [LARGE SCALE GENOMIC DNA]</scope>
    <source>
        <strain evidence="11 12">CBS 389.68</strain>
    </source>
</reference>
<organism evidence="11 12">
    <name type="scientific">Ascodesmis nigricans</name>
    <dbReference type="NCBI Taxonomy" id="341454"/>
    <lineage>
        <taxon>Eukaryota</taxon>
        <taxon>Fungi</taxon>
        <taxon>Dikarya</taxon>
        <taxon>Ascomycota</taxon>
        <taxon>Pezizomycotina</taxon>
        <taxon>Pezizomycetes</taxon>
        <taxon>Pezizales</taxon>
        <taxon>Ascodesmidaceae</taxon>
        <taxon>Ascodesmis</taxon>
    </lineage>
</organism>
<evidence type="ECO:0000256" key="9">
    <source>
        <dbReference type="PIRSR" id="PIRSR611150-2"/>
    </source>
</evidence>
<dbReference type="EC" id="3.1.1.74" evidence="2"/>